<feature type="region of interest" description="Disordered" evidence="1">
    <location>
        <begin position="118"/>
        <end position="145"/>
    </location>
</feature>
<reference evidence="3" key="1">
    <citation type="journal article" date="2005" name="Nature">
        <title>The map-based sequence of the rice genome.</title>
        <authorList>
            <consortium name="International rice genome sequencing project (IRGSP)"/>
            <person name="Matsumoto T."/>
            <person name="Wu J."/>
            <person name="Kanamori H."/>
            <person name="Katayose Y."/>
            <person name="Fujisawa M."/>
            <person name="Namiki N."/>
            <person name="Mizuno H."/>
            <person name="Yamamoto K."/>
            <person name="Antonio B.A."/>
            <person name="Baba T."/>
            <person name="Sakata K."/>
            <person name="Nagamura Y."/>
            <person name="Aoki H."/>
            <person name="Arikawa K."/>
            <person name="Arita K."/>
            <person name="Bito T."/>
            <person name="Chiden Y."/>
            <person name="Fujitsuka N."/>
            <person name="Fukunaka R."/>
            <person name="Hamada M."/>
            <person name="Harada C."/>
            <person name="Hayashi A."/>
            <person name="Hijishita S."/>
            <person name="Honda M."/>
            <person name="Hosokawa S."/>
            <person name="Ichikawa Y."/>
            <person name="Idonuma A."/>
            <person name="Iijima M."/>
            <person name="Ikeda M."/>
            <person name="Ikeno M."/>
            <person name="Ito K."/>
            <person name="Ito S."/>
            <person name="Ito T."/>
            <person name="Ito Y."/>
            <person name="Ito Y."/>
            <person name="Iwabuchi A."/>
            <person name="Kamiya K."/>
            <person name="Karasawa W."/>
            <person name="Kurita K."/>
            <person name="Katagiri S."/>
            <person name="Kikuta A."/>
            <person name="Kobayashi H."/>
            <person name="Kobayashi N."/>
            <person name="Machita K."/>
            <person name="Maehara T."/>
            <person name="Masukawa M."/>
            <person name="Mizubayashi T."/>
            <person name="Mukai Y."/>
            <person name="Nagasaki H."/>
            <person name="Nagata Y."/>
            <person name="Naito S."/>
            <person name="Nakashima M."/>
            <person name="Nakama Y."/>
            <person name="Nakamichi Y."/>
            <person name="Nakamura M."/>
            <person name="Meguro A."/>
            <person name="Negishi M."/>
            <person name="Ohta I."/>
            <person name="Ohta T."/>
            <person name="Okamoto M."/>
            <person name="Ono N."/>
            <person name="Saji S."/>
            <person name="Sakaguchi M."/>
            <person name="Sakai K."/>
            <person name="Shibata M."/>
            <person name="Shimokawa T."/>
            <person name="Song J."/>
            <person name="Takazaki Y."/>
            <person name="Terasawa K."/>
            <person name="Tsugane M."/>
            <person name="Tsuji K."/>
            <person name="Ueda S."/>
            <person name="Waki K."/>
            <person name="Yamagata H."/>
            <person name="Yamamoto M."/>
            <person name="Yamamoto S."/>
            <person name="Yamane H."/>
            <person name="Yoshiki S."/>
            <person name="Yoshihara R."/>
            <person name="Yukawa K."/>
            <person name="Zhong H."/>
            <person name="Yano M."/>
            <person name="Yuan Q."/>
            <person name="Ouyang S."/>
            <person name="Liu J."/>
            <person name="Jones K.M."/>
            <person name="Gansberger K."/>
            <person name="Moffat K."/>
            <person name="Hill J."/>
            <person name="Bera J."/>
            <person name="Fadrosh D."/>
            <person name="Jin S."/>
            <person name="Johri S."/>
            <person name="Kim M."/>
            <person name="Overton L."/>
            <person name="Reardon M."/>
            <person name="Tsitrin T."/>
            <person name="Vuong H."/>
            <person name="Weaver B."/>
            <person name="Ciecko A."/>
            <person name="Tallon L."/>
            <person name="Jackson J."/>
            <person name="Pai G."/>
            <person name="Aken S.V."/>
            <person name="Utterback T."/>
            <person name="Reidmuller S."/>
            <person name="Feldblyum T."/>
            <person name="Hsiao J."/>
            <person name="Zismann V."/>
            <person name="Iobst S."/>
            <person name="de Vazeille A.R."/>
            <person name="Buell C.R."/>
            <person name="Ying K."/>
            <person name="Li Y."/>
            <person name="Lu T."/>
            <person name="Huang Y."/>
            <person name="Zhao Q."/>
            <person name="Feng Q."/>
            <person name="Zhang L."/>
            <person name="Zhu J."/>
            <person name="Weng Q."/>
            <person name="Mu J."/>
            <person name="Lu Y."/>
            <person name="Fan D."/>
            <person name="Liu Y."/>
            <person name="Guan J."/>
            <person name="Zhang Y."/>
            <person name="Yu S."/>
            <person name="Liu X."/>
            <person name="Zhang Y."/>
            <person name="Hong G."/>
            <person name="Han B."/>
            <person name="Choisne N."/>
            <person name="Demange N."/>
            <person name="Orjeda G."/>
            <person name="Samain S."/>
            <person name="Cattolico L."/>
            <person name="Pelletier E."/>
            <person name="Couloux A."/>
            <person name="Segurens B."/>
            <person name="Wincker P."/>
            <person name="D'Hont A."/>
            <person name="Scarpelli C."/>
            <person name="Weissenbach J."/>
            <person name="Salanoubat M."/>
            <person name="Quetier F."/>
            <person name="Yu Y."/>
            <person name="Kim H.R."/>
            <person name="Rambo T."/>
            <person name="Currie J."/>
            <person name="Collura K."/>
            <person name="Luo M."/>
            <person name="Yang T."/>
            <person name="Ammiraju J.S.S."/>
            <person name="Engler F."/>
            <person name="Soderlund C."/>
            <person name="Wing R.A."/>
            <person name="Palmer L.E."/>
            <person name="de la Bastide M."/>
            <person name="Spiegel L."/>
            <person name="Nascimento L."/>
            <person name="Zutavern T."/>
            <person name="O'Shaughnessy A."/>
            <person name="Dike S."/>
            <person name="Dedhia N."/>
            <person name="Preston R."/>
            <person name="Balija V."/>
            <person name="McCombie W.R."/>
            <person name="Chow T."/>
            <person name="Chen H."/>
            <person name="Chung M."/>
            <person name="Chen C."/>
            <person name="Shaw J."/>
            <person name="Wu H."/>
            <person name="Hsiao K."/>
            <person name="Chao Y."/>
            <person name="Chu M."/>
            <person name="Cheng C."/>
            <person name="Hour A."/>
            <person name="Lee P."/>
            <person name="Lin S."/>
            <person name="Lin Y."/>
            <person name="Liou J."/>
            <person name="Liu S."/>
            <person name="Hsing Y."/>
            <person name="Raghuvanshi S."/>
            <person name="Mohanty A."/>
            <person name="Bharti A.K."/>
            <person name="Gaur A."/>
            <person name="Gupta V."/>
            <person name="Kumar D."/>
            <person name="Ravi V."/>
            <person name="Vij S."/>
            <person name="Kapur A."/>
            <person name="Khurana P."/>
            <person name="Khurana P."/>
            <person name="Khurana J.P."/>
            <person name="Tyagi A.K."/>
            <person name="Gaikwad K."/>
            <person name="Singh A."/>
            <person name="Dalal V."/>
            <person name="Srivastava S."/>
            <person name="Dixit A."/>
            <person name="Pal A.K."/>
            <person name="Ghazi I.A."/>
            <person name="Yadav M."/>
            <person name="Pandit A."/>
            <person name="Bhargava A."/>
            <person name="Sureshbabu K."/>
            <person name="Batra K."/>
            <person name="Sharma T.R."/>
            <person name="Mohapatra T."/>
            <person name="Singh N.K."/>
            <person name="Messing J."/>
            <person name="Nelson A.B."/>
            <person name="Fuks G."/>
            <person name="Kavchok S."/>
            <person name="Keizer G."/>
            <person name="Linton E."/>
            <person name="Llaca V."/>
            <person name="Song R."/>
            <person name="Tanyolac B."/>
            <person name="Young S."/>
            <person name="Ho-Il K."/>
            <person name="Hahn J.H."/>
            <person name="Sangsakoo G."/>
            <person name="Vanavichit A."/>
            <person name="de Mattos Luiz.A.T."/>
            <person name="Zimmer P.D."/>
            <person name="Malone G."/>
            <person name="Dellagostin O."/>
            <person name="de Oliveira A.C."/>
            <person name="Bevan M."/>
            <person name="Bancroft I."/>
            <person name="Minx P."/>
            <person name="Cordum H."/>
            <person name="Wilson R."/>
            <person name="Cheng Z."/>
            <person name="Jin W."/>
            <person name="Jiang J."/>
            <person name="Leong S.A."/>
            <person name="Iwama H."/>
            <person name="Gojobori T."/>
            <person name="Itoh T."/>
            <person name="Niimura Y."/>
            <person name="Fujii Y."/>
            <person name="Habara T."/>
            <person name="Sakai H."/>
            <person name="Sato Y."/>
            <person name="Wilson G."/>
            <person name="Kumar K."/>
            <person name="McCouch S."/>
            <person name="Juretic N."/>
            <person name="Hoen D."/>
            <person name="Wright S."/>
            <person name="Bruskiewich R."/>
            <person name="Bureau T."/>
            <person name="Miyao A."/>
            <person name="Hirochika H."/>
            <person name="Nishikawa T."/>
            <person name="Kadowaki K."/>
            <person name="Sugiura M."/>
            <person name="Burr B."/>
            <person name="Sasaki T."/>
        </authorList>
    </citation>
    <scope>NUCLEOTIDE SEQUENCE [LARGE SCALE GENOMIC DNA]</scope>
    <source>
        <strain evidence="3">cv. Nipponbare</strain>
    </source>
</reference>
<dbReference type="OMA" id="ALYESEC"/>
<accession>A0A0P0X6M6</accession>
<evidence type="ECO:0000313" key="3">
    <source>
        <dbReference type="Proteomes" id="UP000059680"/>
    </source>
</evidence>
<protein>
    <submittedName>
        <fullName evidence="2">Os07g0510600 protein</fullName>
    </submittedName>
</protein>
<dbReference type="Proteomes" id="UP000059680">
    <property type="component" value="Chromosome 7"/>
</dbReference>
<sequence length="537" mass="59660">INGTSPDFLGEPLERGVRRPALLDGLPARRLHGHGLLPRLPPRLAVPAAQQGAHRTLQLRRLHEVVPLPVQPQRHGDAQDGHQQERVRVLLVVERPWQHRHAEPEALEDGVPPAVRHEPAHGGVGEDVLLRRPRRPHEPPPLGLVQEPLGEELVEHGVRGHPLPRPAVLGRAAQHPQEAVLAPLQRGGYLPHLGRRQEALAAEADEQHGRRGLRVQPPHALVRLLRRRGERDHRADRVHRRRGHPARAPAVGDGVDDALLELRRRVDDEAGGLHVAPPGFEEPPVCRHLLLVKHRRREHGRRHRRQPGNVQRAIHLREFAGHLLVEHRRVQQQLQHDGAGGEVHVGRHAELGGHVERRRAEDVGDERGHGAIEPGDGGPHVGPVAPQYEGDPLLDAGVDGRHVDGGEVPEADVVGAGGLLALHLGRDVDRRIRRRRRHEEHGDRQRAAAAAEQPLAGLDHGHEVAGAPHGQQHHRRLRHRLDSNDASAARCAAALYESECVLVLLYVSNFWTVKGEKYRETTTCFIQNLNISSYVCE</sequence>
<keyword evidence="3" id="KW-1185">Reference proteome</keyword>
<reference evidence="2 3" key="3">
    <citation type="journal article" date="2013" name="Rice">
        <title>Improvement of the Oryza sativa Nipponbare reference genome using next generation sequence and optical map data.</title>
        <authorList>
            <person name="Kawahara Y."/>
            <person name="de la Bastide M."/>
            <person name="Hamilton J.P."/>
            <person name="Kanamori H."/>
            <person name="McCombie W.R."/>
            <person name="Ouyang S."/>
            <person name="Schwartz D.C."/>
            <person name="Tanaka T."/>
            <person name="Wu J."/>
            <person name="Zhou S."/>
            <person name="Childs K.L."/>
            <person name="Davidson R.M."/>
            <person name="Lin H."/>
            <person name="Quesada-Ocampo L."/>
            <person name="Vaillancourt B."/>
            <person name="Sakai H."/>
            <person name="Lee S.S."/>
            <person name="Kim J."/>
            <person name="Numa H."/>
            <person name="Itoh T."/>
            <person name="Buell C.R."/>
            <person name="Matsumoto T."/>
        </authorList>
    </citation>
    <scope>NUCLEOTIDE SEQUENCE [LARGE SCALE GENOMIC DNA]</scope>
    <source>
        <strain evidence="3">cv. Nipponbare</strain>
    </source>
</reference>
<dbReference type="InParanoid" id="A0A0P0X6M6"/>
<feature type="non-terminal residue" evidence="2">
    <location>
        <position position="1"/>
    </location>
</feature>
<gene>
    <name evidence="2" type="ordered locus">Os07g0510600</name>
    <name evidence="2" type="ORF">OSNPB_070510600</name>
</gene>
<evidence type="ECO:0000256" key="1">
    <source>
        <dbReference type="SAM" id="MobiDB-lite"/>
    </source>
</evidence>
<feature type="compositionally biased region" description="Basic and acidic residues" evidence="1">
    <location>
        <begin position="360"/>
        <end position="370"/>
    </location>
</feature>
<evidence type="ECO:0000313" key="2">
    <source>
        <dbReference type="EMBL" id="BAT01708.1"/>
    </source>
</evidence>
<dbReference type="PaxDb" id="39947-A0A0P0X6M6"/>
<dbReference type="EMBL" id="AP014963">
    <property type="protein sequence ID" value="BAT01708.1"/>
    <property type="molecule type" value="Genomic_DNA"/>
</dbReference>
<dbReference type="Gramene" id="Os07t0510600-01">
    <property type="protein sequence ID" value="Os07t0510600-01"/>
    <property type="gene ID" value="Os07g0510600"/>
</dbReference>
<dbReference type="eggNOG" id="ENOG502SWB0">
    <property type="taxonomic scope" value="Eukaryota"/>
</dbReference>
<dbReference type="FunCoup" id="A0A0P0X6M6">
    <property type="interactions" value="1"/>
</dbReference>
<organism evidence="2 3">
    <name type="scientific">Oryza sativa subsp. japonica</name>
    <name type="common">Rice</name>
    <dbReference type="NCBI Taxonomy" id="39947"/>
    <lineage>
        <taxon>Eukaryota</taxon>
        <taxon>Viridiplantae</taxon>
        <taxon>Streptophyta</taxon>
        <taxon>Embryophyta</taxon>
        <taxon>Tracheophyta</taxon>
        <taxon>Spermatophyta</taxon>
        <taxon>Magnoliopsida</taxon>
        <taxon>Liliopsida</taxon>
        <taxon>Poales</taxon>
        <taxon>Poaceae</taxon>
        <taxon>BOP clade</taxon>
        <taxon>Oryzoideae</taxon>
        <taxon>Oryzeae</taxon>
        <taxon>Oryzinae</taxon>
        <taxon>Oryza</taxon>
        <taxon>Oryza sativa</taxon>
    </lineage>
</organism>
<proteinExistence type="predicted"/>
<feature type="compositionally biased region" description="Basic residues" evidence="1">
    <location>
        <begin position="236"/>
        <end position="245"/>
    </location>
</feature>
<name>A0A0P0X6M6_ORYSJ</name>
<feature type="region of interest" description="Disordered" evidence="1">
    <location>
        <begin position="232"/>
        <end position="252"/>
    </location>
</feature>
<dbReference type="AlphaFoldDB" id="A0A0P0X6M6"/>
<feature type="region of interest" description="Disordered" evidence="1">
    <location>
        <begin position="360"/>
        <end position="380"/>
    </location>
</feature>
<reference evidence="2 3" key="2">
    <citation type="journal article" date="2013" name="Plant Cell Physiol.">
        <title>Rice Annotation Project Database (RAP-DB): an integrative and interactive database for rice genomics.</title>
        <authorList>
            <person name="Sakai H."/>
            <person name="Lee S.S."/>
            <person name="Tanaka T."/>
            <person name="Numa H."/>
            <person name="Kim J."/>
            <person name="Kawahara Y."/>
            <person name="Wakimoto H."/>
            <person name="Yang C.C."/>
            <person name="Iwamoto M."/>
            <person name="Abe T."/>
            <person name="Yamada Y."/>
            <person name="Muto A."/>
            <person name="Inokuchi H."/>
            <person name="Ikemura T."/>
            <person name="Matsumoto T."/>
            <person name="Sasaki T."/>
            <person name="Itoh T."/>
        </authorList>
    </citation>
    <scope>NUCLEOTIDE SEQUENCE [LARGE SCALE GENOMIC DNA]</scope>
    <source>
        <strain evidence="3">cv. Nipponbare</strain>
    </source>
</reference>